<dbReference type="AlphaFoldDB" id="A0A941EVE9"/>
<proteinExistence type="predicted"/>
<evidence type="ECO:0000256" key="1">
    <source>
        <dbReference type="SAM" id="MobiDB-lite"/>
    </source>
</evidence>
<feature type="compositionally biased region" description="Low complexity" evidence="1">
    <location>
        <begin position="260"/>
        <end position="277"/>
    </location>
</feature>
<keyword evidence="2" id="KW-1133">Transmembrane helix</keyword>
<protein>
    <submittedName>
        <fullName evidence="3">Uncharacterized protein</fullName>
    </submittedName>
</protein>
<keyword evidence="2" id="KW-0472">Membrane</keyword>
<feature type="compositionally biased region" description="Low complexity" evidence="1">
    <location>
        <begin position="232"/>
        <end position="252"/>
    </location>
</feature>
<reference evidence="3" key="1">
    <citation type="submission" date="2021-04" db="EMBL/GenBank/DDBJ databases">
        <title>Genome based classification of Actinospica acidithermotolerans sp. nov., an actinobacterium isolated from an Indonesian hot spring.</title>
        <authorList>
            <person name="Kusuma A.B."/>
            <person name="Putra K.E."/>
            <person name="Nafisah S."/>
            <person name="Loh J."/>
            <person name="Nouioui I."/>
            <person name="Goodfellow M."/>
        </authorList>
    </citation>
    <scope>NUCLEOTIDE SEQUENCE</scope>
    <source>
        <strain evidence="3">CSCA 57</strain>
    </source>
</reference>
<accession>A0A941EVE9</accession>
<feature type="transmembrane region" description="Helical" evidence="2">
    <location>
        <begin position="140"/>
        <end position="160"/>
    </location>
</feature>
<feature type="region of interest" description="Disordered" evidence="1">
    <location>
        <begin position="176"/>
        <end position="310"/>
    </location>
</feature>
<evidence type="ECO:0000313" key="4">
    <source>
        <dbReference type="Proteomes" id="UP000675781"/>
    </source>
</evidence>
<organism evidence="3 4">
    <name type="scientific">Actinospica durhamensis</name>
    <dbReference type="NCBI Taxonomy" id="1508375"/>
    <lineage>
        <taxon>Bacteria</taxon>
        <taxon>Bacillati</taxon>
        <taxon>Actinomycetota</taxon>
        <taxon>Actinomycetes</taxon>
        <taxon>Catenulisporales</taxon>
        <taxon>Actinospicaceae</taxon>
        <taxon>Actinospica</taxon>
    </lineage>
</organism>
<keyword evidence="4" id="KW-1185">Reference proteome</keyword>
<feature type="transmembrane region" description="Helical" evidence="2">
    <location>
        <begin position="68"/>
        <end position="88"/>
    </location>
</feature>
<feature type="transmembrane region" description="Helical" evidence="2">
    <location>
        <begin position="12"/>
        <end position="29"/>
    </location>
</feature>
<evidence type="ECO:0000313" key="3">
    <source>
        <dbReference type="EMBL" id="MBR7837991.1"/>
    </source>
</evidence>
<name>A0A941EVE9_9ACTN</name>
<comment type="caution">
    <text evidence="3">The sequence shown here is derived from an EMBL/GenBank/DDBJ whole genome shotgun (WGS) entry which is preliminary data.</text>
</comment>
<evidence type="ECO:0000256" key="2">
    <source>
        <dbReference type="SAM" id="Phobius"/>
    </source>
</evidence>
<dbReference type="Proteomes" id="UP000675781">
    <property type="component" value="Unassembled WGS sequence"/>
</dbReference>
<keyword evidence="2" id="KW-0812">Transmembrane</keyword>
<dbReference type="RefSeq" id="WP_212532453.1">
    <property type="nucleotide sequence ID" value="NZ_JAGSOG010000247.1"/>
</dbReference>
<feature type="compositionally biased region" description="Low complexity" evidence="1">
    <location>
        <begin position="176"/>
        <end position="225"/>
    </location>
</feature>
<gene>
    <name evidence="3" type="ORF">KDL01_32260</name>
</gene>
<sequence length="310" mass="33780">MNQRKFATPDIVLAAAGLVALISTFLPWYKATESGSVGGTSQSATLTVNGWNSPSQGTLDGQTITGPLVWIAMLLLLIFGILALRALFAPQLVAGKLYYQIGIGVGALSVILVVVRWLTFFKPPSDEDGITLNVSSGADFGLYLGLLAALAFAGVSFWGMGQSAAAPGGALGAPAFGGYPGQPQQPQFGQQPYGQQQPQYGQPPQQQPQQPYGQQQYPQQPQQPYGQPPQQPQYGQQPQYPQQPYDQSQQQPQYPPQPQQPYGQQPPQYPQQPQQPYGQPPQQPQYPQQPQQPQPPYGQQQQQQPPQQWS</sequence>
<dbReference type="EMBL" id="JAGSOG010000247">
    <property type="protein sequence ID" value="MBR7837991.1"/>
    <property type="molecule type" value="Genomic_DNA"/>
</dbReference>
<feature type="transmembrane region" description="Helical" evidence="2">
    <location>
        <begin position="97"/>
        <end position="120"/>
    </location>
</feature>
<feature type="compositionally biased region" description="Low complexity" evidence="1">
    <location>
        <begin position="297"/>
        <end position="310"/>
    </location>
</feature>